<evidence type="ECO:0000256" key="1">
    <source>
        <dbReference type="ARBA" id="ARBA00022448"/>
    </source>
</evidence>
<evidence type="ECO:0000259" key="8">
    <source>
        <dbReference type="PROSITE" id="PS51007"/>
    </source>
</evidence>
<keyword evidence="7" id="KW-0732">Signal</keyword>
<dbReference type="Pfam" id="PF00034">
    <property type="entry name" value="Cytochrom_C"/>
    <property type="match status" value="1"/>
</dbReference>
<keyword evidence="1" id="KW-0813">Transport</keyword>
<evidence type="ECO:0000256" key="2">
    <source>
        <dbReference type="ARBA" id="ARBA00022617"/>
    </source>
</evidence>
<feature type="signal peptide" evidence="7">
    <location>
        <begin position="1"/>
        <end position="27"/>
    </location>
</feature>
<proteinExistence type="predicted"/>
<dbReference type="PROSITE" id="PS51257">
    <property type="entry name" value="PROKAR_LIPOPROTEIN"/>
    <property type="match status" value="1"/>
</dbReference>
<name>A0A0S4XMW0_9BACT</name>
<evidence type="ECO:0000256" key="7">
    <source>
        <dbReference type="SAM" id="SignalP"/>
    </source>
</evidence>
<keyword evidence="3 6" id="KW-0479">Metal-binding</keyword>
<feature type="chain" id="PRO_5006630053" evidence="7">
    <location>
        <begin position="28"/>
        <end position="145"/>
    </location>
</feature>
<dbReference type="GO" id="GO:0009055">
    <property type="term" value="F:electron transfer activity"/>
    <property type="evidence" value="ECO:0007669"/>
    <property type="project" value="InterPro"/>
</dbReference>
<keyword evidence="5 6" id="KW-0408">Iron</keyword>
<evidence type="ECO:0000256" key="4">
    <source>
        <dbReference type="ARBA" id="ARBA00022982"/>
    </source>
</evidence>
<gene>
    <name evidence="9" type="primary">cyf</name>
    <name evidence="9" type="ORF">BN3087_170047</name>
</gene>
<dbReference type="EMBL" id="FAXN01000015">
    <property type="protein sequence ID" value="CUV65094.1"/>
    <property type="molecule type" value="Genomic_DNA"/>
</dbReference>
<dbReference type="PROSITE" id="PS51007">
    <property type="entry name" value="CYTC"/>
    <property type="match status" value="1"/>
</dbReference>
<evidence type="ECO:0000256" key="5">
    <source>
        <dbReference type="ARBA" id="ARBA00023004"/>
    </source>
</evidence>
<dbReference type="InterPro" id="IPR050597">
    <property type="entry name" value="Cytochrome_c_Oxidase_Subunit"/>
</dbReference>
<dbReference type="InterPro" id="IPR008168">
    <property type="entry name" value="Cyt_C_IC"/>
</dbReference>
<dbReference type="SUPFAM" id="SSF46626">
    <property type="entry name" value="Cytochrome c"/>
    <property type="match status" value="1"/>
</dbReference>
<protein>
    <submittedName>
        <fullName evidence="9">Cytochrome c-553 (Modular protein)</fullName>
    </submittedName>
</protein>
<dbReference type="Gene3D" id="1.10.760.10">
    <property type="entry name" value="Cytochrome c-like domain"/>
    <property type="match status" value="1"/>
</dbReference>
<sequence length="145" mass="14218">MKKMTLLSVAVAALLFVGCGGDKPAEANTTDANVTVEANATEANATEATTEANATEANTTAAAPAAAVDGAAAYATCSACHGADGKGTVGGAKVLAGFSAADIDAKLHAYKAGSVQSPTAAIMNAQAANLNDDQIKALADYISKL</sequence>
<dbReference type="AlphaFoldDB" id="A0A0S4XMW0"/>
<evidence type="ECO:0000313" key="9">
    <source>
        <dbReference type="EMBL" id="CUV65094.1"/>
    </source>
</evidence>
<dbReference type="InterPro" id="IPR036909">
    <property type="entry name" value="Cyt_c-like_dom_sf"/>
</dbReference>
<organism evidence="9">
    <name type="scientific">Sulfurovum sp. enrichment culture clone C5</name>
    <dbReference type="NCBI Taxonomy" id="497650"/>
    <lineage>
        <taxon>Bacteria</taxon>
        <taxon>Pseudomonadati</taxon>
        <taxon>Campylobacterota</taxon>
        <taxon>Epsilonproteobacteria</taxon>
        <taxon>Campylobacterales</taxon>
        <taxon>Sulfurovaceae</taxon>
        <taxon>Sulfurovum</taxon>
        <taxon>environmental samples</taxon>
    </lineage>
</organism>
<evidence type="ECO:0000256" key="3">
    <source>
        <dbReference type="ARBA" id="ARBA00022723"/>
    </source>
</evidence>
<dbReference type="InterPro" id="IPR009056">
    <property type="entry name" value="Cyt_c-like_dom"/>
</dbReference>
<dbReference type="GO" id="GO:0020037">
    <property type="term" value="F:heme binding"/>
    <property type="evidence" value="ECO:0007669"/>
    <property type="project" value="InterPro"/>
</dbReference>
<reference evidence="9" key="1">
    <citation type="submission" date="2015-11" db="EMBL/GenBank/DDBJ databases">
        <authorList>
            <person name="Zhang Y."/>
            <person name="Guo Z."/>
        </authorList>
    </citation>
    <scope>NUCLEOTIDE SEQUENCE</scope>
    <source>
        <strain evidence="9">BN30871</strain>
    </source>
</reference>
<feature type="domain" description="Cytochrome c" evidence="8">
    <location>
        <begin position="65"/>
        <end position="145"/>
    </location>
</feature>
<dbReference type="PANTHER" id="PTHR33751">
    <property type="entry name" value="CBB3-TYPE CYTOCHROME C OXIDASE SUBUNIT FIXP"/>
    <property type="match status" value="1"/>
</dbReference>
<evidence type="ECO:0000256" key="6">
    <source>
        <dbReference type="PROSITE-ProRule" id="PRU00433"/>
    </source>
</evidence>
<dbReference type="PRINTS" id="PR00605">
    <property type="entry name" value="CYTCHROMECIC"/>
</dbReference>
<keyword evidence="4" id="KW-0249">Electron transport</keyword>
<accession>A0A0S4XMW0</accession>
<keyword evidence="2 6" id="KW-0349">Heme</keyword>
<dbReference type="PANTHER" id="PTHR33751:SF9">
    <property type="entry name" value="CYTOCHROME C4"/>
    <property type="match status" value="1"/>
</dbReference>
<dbReference type="GO" id="GO:0005506">
    <property type="term" value="F:iron ion binding"/>
    <property type="evidence" value="ECO:0007669"/>
    <property type="project" value="InterPro"/>
</dbReference>